<dbReference type="GO" id="GO:0003677">
    <property type="term" value="F:DNA binding"/>
    <property type="evidence" value="ECO:0007669"/>
    <property type="project" value="InterPro"/>
</dbReference>
<dbReference type="GO" id="GO:0006313">
    <property type="term" value="P:DNA transposition"/>
    <property type="evidence" value="ECO:0007669"/>
    <property type="project" value="InterPro"/>
</dbReference>
<organism evidence="3 5">
    <name type="scientific">Rhodococcus opacus</name>
    <name type="common">Nocardia opaca</name>
    <dbReference type="NCBI Taxonomy" id="37919"/>
    <lineage>
        <taxon>Bacteria</taxon>
        <taxon>Bacillati</taxon>
        <taxon>Actinomycetota</taxon>
        <taxon>Actinomycetes</taxon>
        <taxon>Mycobacteriales</taxon>
        <taxon>Nocardiaceae</taxon>
        <taxon>Rhodococcus</taxon>
    </lineage>
</organism>
<gene>
    <name evidence="2" type="ORF">O4328_33540</name>
    <name evidence="3" type="ORF">Q5707_16870</name>
</gene>
<dbReference type="GO" id="GO:0004803">
    <property type="term" value="F:transposase activity"/>
    <property type="evidence" value="ECO:0007669"/>
    <property type="project" value="InterPro"/>
</dbReference>
<dbReference type="InterPro" id="IPR003346">
    <property type="entry name" value="Transposase_20"/>
</dbReference>
<reference evidence="3" key="2">
    <citation type="submission" date="2023-07" db="EMBL/GenBank/DDBJ databases">
        <title>Genomic analysis of Rhodococcus opacus VOC-14 with glycol ethers degradation activity.</title>
        <authorList>
            <person name="Narkevich D.A."/>
            <person name="Hlushen A.M."/>
            <person name="Akhremchuk A.E."/>
            <person name="Sikolenko M.A."/>
            <person name="Valentovich L.N."/>
        </authorList>
    </citation>
    <scope>NUCLEOTIDE SEQUENCE</scope>
    <source>
        <strain evidence="3">VOC-14</strain>
    </source>
</reference>
<evidence type="ECO:0000313" key="4">
    <source>
        <dbReference type="Proteomes" id="UP001066327"/>
    </source>
</evidence>
<dbReference type="RefSeq" id="WP_269592284.1">
    <property type="nucleotide sequence ID" value="NZ_CP130953.1"/>
</dbReference>
<sequence length="63" mass="6611">MRQLDLLGSELATADRELAIEAFADPVVRHLMTIPGVDAVVGLSVVAAVGDFGWFASAEKLVA</sequence>
<feature type="domain" description="Transposase IS116/IS110/IS902 C-terminal" evidence="1">
    <location>
        <begin position="29"/>
        <end position="63"/>
    </location>
</feature>
<accession>A0AAX3YNQ1</accession>
<proteinExistence type="predicted"/>
<dbReference type="Proteomes" id="UP001066327">
    <property type="component" value="Unassembled WGS sequence"/>
</dbReference>
<dbReference type="Pfam" id="PF02371">
    <property type="entry name" value="Transposase_20"/>
    <property type="match status" value="1"/>
</dbReference>
<protein>
    <submittedName>
        <fullName evidence="3">Transposase</fullName>
    </submittedName>
</protein>
<dbReference type="EMBL" id="CP130953">
    <property type="protein sequence ID" value="WLF51177.1"/>
    <property type="molecule type" value="Genomic_DNA"/>
</dbReference>
<evidence type="ECO:0000259" key="1">
    <source>
        <dbReference type="Pfam" id="PF02371"/>
    </source>
</evidence>
<evidence type="ECO:0000313" key="5">
    <source>
        <dbReference type="Proteomes" id="UP001231166"/>
    </source>
</evidence>
<keyword evidence="4" id="KW-1185">Reference proteome</keyword>
<evidence type="ECO:0000313" key="3">
    <source>
        <dbReference type="EMBL" id="WLF51177.1"/>
    </source>
</evidence>
<name>A0AAX3YNQ1_RHOOP</name>
<dbReference type="Proteomes" id="UP001231166">
    <property type="component" value="Chromosome"/>
</dbReference>
<dbReference type="AlphaFoldDB" id="A0AAX3YNQ1"/>
<dbReference type="EMBL" id="JAPWIS010000023">
    <property type="protein sequence ID" value="MCZ4588530.1"/>
    <property type="molecule type" value="Genomic_DNA"/>
</dbReference>
<evidence type="ECO:0000313" key="2">
    <source>
        <dbReference type="EMBL" id="MCZ4588530.1"/>
    </source>
</evidence>
<reference evidence="2" key="1">
    <citation type="submission" date="2022-12" db="EMBL/GenBank/DDBJ databases">
        <authorList>
            <person name="Krivoruchko A.V."/>
            <person name="Elkin A."/>
        </authorList>
    </citation>
    <scope>NUCLEOTIDE SEQUENCE</scope>
    <source>
        <strain evidence="2">IEGM 249</strain>
    </source>
</reference>